<dbReference type="InterPro" id="IPR041657">
    <property type="entry name" value="HTH_17"/>
</dbReference>
<protein>
    <recommendedName>
        <fullName evidence="2">Helix-turn-helix domain-containing protein</fullName>
    </recommendedName>
</protein>
<dbReference type="InterPro" id="IPR010093">
    <property type="entry name" value="SinI_DNA-bd"/>
</dbReference>
<evidence type="ECO:0000313" key="4">
    <source>
        <dbReference type="Proteomes" id="UP000188551"/>
    </source>
</evidence>
<accession>A0ABX3JJW5</accession>
<evidence type="ECO:0000259" key="2">
    <source>
        <dbReference type="Pfam" id="PF12728"/>
    </source>
</evidence>
<comment type="caution">
    <text evidence="3">The sequence shown here is derived from an EMBL/GenBank/DDBJ whole genome shotgun (WGS) entry which is preliminary data.</text>
</comment>
<evidence type="ECO:0000256" key="1">
    <source>
        <dbReference type="SAM" id="MobiDB-lite"/>
    </source>
</evidence>
<gene>
    <name evidence="3" type="ORF">B0293_07785</name>
</gene>
<dbReference type="Pfam" id="PF12728">
    <property type="entry name" value="HTH_17"/>
    <property type="match status" value="1"/>
</dbReference>
<dbReference type="Proteomes" id="UP000188551">
    <property type="component" value="Unassembled WGS sequence"/>
</dbReference>
<dbReference type="EMBL" id="MUXN01000004">
    <property type="protein sequence ID" value="OOC07559.1"/>
    <property type="molecule type" value="Genomic_DNA"/>
</dbReference>
<evidence type="ECO:0000313" key="3">
    <source>
        <dbReference type="EMBL" id="OOC07559.1"/>
    </source>
</evidence>
<feature type="region of interest" description="Disordered" evidence="1">
    <location>
        <begin position="127"/>
        <end position="147"/>
    </location>
</feature>
<name>A0ABX3JJW5_9PSEU</name>
<organism evidence="3 4">
    <name type="scientific">Amycolatopsis azurea DSM 43854</name>
    <dbReference type="NCBI Taxonomy" id="1238180"/>
    <lineage>
        <taxon>Bacteria</taxon>
        <taxon>Bacillati</taxon>
        <taxon>Actinomycetota</taxon>
        <taxon>Actinomycetes</taxon>
        <taxon>Pseudonocardiales</taxon>
        <taxon>Pseudonocardiaceae</taxon>
        <taxon>Amycolatopsis</taxon>
    </lineage>
</organism>
<reference evidence="3 4" key="1">
    <citation type="submission" date="2017-02" db="EMBL/GenBank/DDBJ databases">
        <title>Amycolatopsis azurea DSM 43854 draft genome.</title>
        <authorList>
            <person name="Mayilraj S."/>
        </authorList>
    </citation>
    <scope>NUCLEOTIDE SEQUENCE [LARGE SCALE GENOMIC DNA]</scope>
    <source>
        <strain evidence="3 4">DSM 43854</strain>
    </source>
</reference>
<feature type="compositionally biased region" description="Basic residues" evidence="1">
    <location>
        <begin position="135"/>
        <end position="147"/>
    </location>
</feature>
<feature type="domain" description="Helix-turn-helix" evidence="2">
    <location>
        <begin position="68"/>
        <end position="112"/>
    </location>
</feature>
<keyword evidence="4" id="KW-1185">Reference proteome</keyword>
<sequence length="147" mass="15867">MGSPRLIFLAVAPAPWDMLAGMTTDESHDRVAAAGQQLALAYLNLATAIVRSALPSTTSGGSERLTWTVQEVAASLGTTTRQVYSLIHSGKLAHIRAGKHYLVPTAEVTRFVSDVVVRDSDPPDVSVFGATDRSTKHHRNRSLRGRF</sequence>
<dbReference type="NCBIfam" id="TIGR01764">
    <property type="entry name" value="excise"/>
    <property type="match status" value="1"/>
</dbReference>
<proteinExistence type="predicted"/>